<dbReference type="AlphaFoldDB" id="A0A3B0Y9L1"/>
<feature type="transmembrane region" description="Helical" evidence="1">
    <location>
        <begin position="12"/>
        <end position="28"/>
    </location>
</feature>
<keyword evidence="1" id="KW-0472">Membrane</keyword>
<gene>
    <name evidence="2" type="ORF">MNBD_GAMMA12-324</name>
</gene>
<proteinExistence type="predicted"/>
<feature type="transmembrane region" description="Helical" evidence="1">
    <location>
        <begin position="102"/>
        <end position="131"/>
    </location>
</feature>
<name>A0A3B0Y9L1_9ZZZZ</name>
<evidence type="ECO:0000256" key="1">
    <source>
        <dbReference type="SAM" id="Phobius"/>
    </source>
</evidence>
<organism evidence="2">
    <name type="scientific">hydrothermal vent metagenome</name>
    <dbReference type="NCBI Taxonomy" id="652676"/>
    <lineage>
        <taxon>unclassified sequences</taxon>
        <taxon>metagenomes</taxon>
        <taxon>ecological metagenomes</taxon>
    </lineage>
</organism>
<protein>
    <submittedName>
        <fullName evidence="2">Uncharacterized protein</fullName>
    </submittedName>
</protein>
<dbReference type="EMBL" id="UOFL01000003">
    <property type="protein sequence ID" value="VAW70859.1"/>
    <property type="molecule type" value="Genomic_DNA"/>
</dbReference>
<evidence type="ECO:0000313" key="2">
    <source>
        <dbReference type="EMBL" id="VAW70859.1"/>
    </source>
</evidence>
<feature type="transmembrane region" description="Helical" evidence="1">
    <location>
        <begin position="64"/>
        <end position="82"/>
    </location>
</feature>
<feature type="transmembrane region" description="Helical" evidence="1">
    <location>
        <begin position="34"/>
        <end position="52"/>
    </location>
</feature>
<keyword evidence="1" id="KW-0812">Transmembrane</keyword>
<reference evidence="2" key="1">
    <citation type="submission" date="2018-06" db="EMBL/GenBank/DDBJ databases">
        <authorList>
            <person name="Zhirakovskaya E."/>
        </authorList>
    </citation>
    <scope>NUCLEOTIDE SEQUENCE</scope>
</reference>
<sequence length="137" mass="15695">MTDKQQHSSSKVFLILSLLLVPLLYFTGMTVSAIGPAIYVYLAFAIVCYPLLHDKHMFQMLRFFGLSPIAFCIIMTPIYFLNHLYHGTLGANAHTFFQKLSAWFDVMLLILAIGYMHIFAILMLFVGFYLFGGVRRQ</sequence>
<accession>A0A3B0Y9L1</accession>
<keyword evidence="1" id="KW-1133">Transmembrane helix</keyword>